<sequence length="417" mass="46627">MTGLPGNYVNYLILATPSSSSLDPSTFYPELVPQSGPIEGQYSRRSMQFRTYGFFSGSIYLLLERAMKYPETMRPRHSQLRITQLRETLRALGHKWSEPLHTTAYRTETHGRYLAPFAPRRRASNRASIPESDTSANFLVIIDSLCNLELLFYAAAHTGYEFLASAAIMHAKTLLKTHLRQETTPADWTPSGSHGYGYNYDGPLYSTCHVVNFSPATGEVKEIRTAQGYTPESTWSRGQAWAILEYAQAYSWTKDETFLSAACALAEYFIYRLESAPGCVDKHAERKPETKPDFKNNLTEPKRTGRYSPIRDVSAGVIAANGLPILSQALTWRGRHAQPRWYMNSAIWIVGDTLALTTAREQACLRPDLVAGIKAVSASEALEDCRPFVSTLTGSTVSWNEDNINASANHGLVYAYY</sequence>
<proteinExistence type="inferred from homology"/>
<reference evidence="3 4" key="1">
    <citation type="submission" date="2024-07" db="EMBL/GenBank/DDBJ databases">
        <title>Section-level genome sequencing and comparative genomics of Aspergillus sections Usti and Cavernicolus.</title>
        <authorList>
            <consortium name="Lawrence Berkeley National Laboratory"/>
            <person name="Nybo J.L."/>
            <person name="Vesth T.C."/>
            <person name="Theobald S."/>
            <person name="Frisvad J.C."/>
            <person name="Larsen T.O."/>
            <person name="Kjaerboelling I."/>
            <person name="Rothschild-Mancinelli K."/>
            <person name="Lyhne E.K."/>
            <person name="Kogle M.E."/>
            <person name="Barry K."/>
            <person name="Clum A."/>
            <person name="Na H."/>
            <person name="Ledsgaard L."/>
            <person name="Lin J."/>
            <person name="Lipzen A."/>
            <person name="Kuo A."/>
            <person name="Riley R."/>
            <person name="Mondo S."/>
            <person name="Labutti K."/>
            <person name="Haridas S."/>
            <person name="Pangalinan J."/>
            <person name="Salamov A.A."/>
            <person name="Simmons B.A."/>
            <person name="Magnuson J.K."/>
            <person name="Chen J."/>
            <person name="Drula E."/>
            <person name="Henrissat B."/>
            <person name="Wiebenga A."/>
            <person name="Lubbers R.J."/>
            <person name="Gomes A.C."/>
            <person name="Makela M.R."/>
            <person name="Stajich J."/>
            <person name="Grigoriev I.V."/>
            <person name="Mortensen U.H."/>
            <person name="De Vries R.P."/>
            <person name="Baker S.E."/>
            <person name="Andersen M.R."/>
        </authorList>
    </citation>
    <scope>NUCLEOTIDE SEQUENCE [LARGE SCALE GENOMIC DNA]</scope>
    <source>
        <strain evidence="3 4">CBS 209.92</strain>
    </source>
</reference>
<dbReference type="PANTHER" id="PTHR36845:SF1">
    <property type="entry name" value="HYDROLASE, PUTATIVE (AFU_ORTHOLOGUE AFUA_7G05090)-RELATED"/>
    <property type="match status" value="1"/>
</dbReference>
<dbReference type="PANTHER" id="PTHR36845">
    <property type="entry name" value="HYDROLASE, PUTATIVE (AFU_ORTHOLOGUE AFUA_7G05090)-RELATED"/>
    <property type="match status" value="1"/>
</dbReference>
<evidence type="ECO:0000256" key="1">
    <source>
        <dbReference type="ARBA" id="ARBA00022801"/>
    </source>
</evidence>
<dbReference type="Gene3D" id="1.50.10.10">
    <property type="match status" value="2"/>
</dbReference>
<keyword evidence="1" id="KW-0378">Hydrolase</keyword>
<accession>A0ABR4GG22</accession>
<dbReference type="SUPFAM" id="SSF48208">
    <property type="entry name" value="Six-hairpin glycosidases"/>
    <property type="match status" value="1"/>
</dbReference>
<dbReference type="EMBL" id="JBFTWV010000015">
    <property type="protein sequence ID" value="KAL2797997.1"/>
    <property type="molecule type" value="Genomic_DNA"/>
</dbReference>
<dbReference type="InterPro" id="IPR012341">
    <property type="entry name" value="6hp_glycosidase-like_sf"/>
</dbReference>
<dbReference type="InterPro" id="IPR008928">
    <property type="entry name" value="6-hairpin_glycosidase_sf"/>
</dbReference>
<dbReference type="InterPro" id="IPR052369">
    <property type="entry name" value="UG_Glycosaminoglycan_Hydrolase"/>
</dbReference>
<dbReference type="Proteomes" id="UP001610563">
    <property type="component" value="Unassembled WGS sequence"/>
</dbReference>
<comment type="caution">
    <text evidence="3">The sequence shown here is derived from an EMBL/GenBank/DDBJ whole genome shotgun (WGS) entry which is preliminary data.</text>
</comment>
<evidence type="ECO:0000313" key="4">
    <source>
        <dbReference type="Proteomes" id="UP001610563"/>
    </source>
</evidence>
<comment type="similarity">
    <text evidence="2">Belongs to the glycosyl hydrolase 88 family.</text>
</comment>
<keyword evidence="4" id="KW-1185">Reference proteome</keyword>
<gene>
    <name evidence="3" type="ORF">BJX66DRAFT_347623</name>
</gene>
<evidence type="ECO:0000256" key="2">
    <source>
        <dbReference type="ARBA" id="ARBA00038358"/>
    </source>
</evidence>
<protein>
    <submittedName>
        <fullName evidence="3">Six-hairpin glycosidase-like protein</fullName>
    </submittedName>
</protein>
<evidence type="ECO:0000313" key="3">
    <source>
        <dbReference type="EMBL" id="KAL2797997.1"/>
    </source>
</evidence>
<organism evidence="3 4">
    <name type="scientific">Aspergillus keveii</name>
    <dbReference type="NCBI Taxonomy" id="714993"/>
    <lineage>
        <taxon>Eukaryota</taxon>
        <taxon>Fungi</taxon>
        <taxon>Dikarya</taxon>
        <taxon>Ascomycota</taxon>
        <taxon>Pezizomycotina</taxon>
        <taxon>Eurotiomycetes</taxon>
        <taxon>Eurotiomycetidae</taxon>
        <taxon>Eurotiales</taxon>
        <taxon>Aspergillaceae</taxon>
        <taxon>Aspergillus</taxon>
        <taxon>Aspergillus subgen. Nidulantes</taxon>
    </lineage>
</organism>
<name>A0ABR4GG22_9EURO</name>